<protein>
    <submittedName>
        <fullName evidence="2">Uncharacterized protein</fullName>
    </submittedName>
</protein>
<dbReference type="Gene3D" id="1.10.287.1490">
    <property type="match status" value="1"/>
</dbReference>
<feature type="coiled-coil region" evidence="1">
    <location>
        <begin position="264"/>
        <end position="312"/>
    </location>
</feature>
<reference evidence="2" key="1">
    <citation type="journal article" date="2023" name="Insect Mol. Biol.">
        <title>Genome sequencing provides insights into the evolution of gene families encoding plant cell wall-degrading enzymes in longhorned beetles.</title>
        <authorList>
            <person name="Shin N.R."/>
            <person name="Okamura Y."/>
            <person name="Kirsch R."/>
            <person name="Pauchet Y."/>
        </authorList>
    </citation>
    <scope>NUCLEOTIDE SEQUENCE</scope>
    <source>
        <strain evidence="2">RBIC_L_NR</strain>
    </source>
</reference>
<comment type="caution">
    <text evidence="2">The sequence shown here is derived from an EMBL/GenBank/DDBJ whole genome shotgun (WGS) entry which is preliminary data.</text>
</comment>
<feature type="coiled-coil region" evidence="1">
    <location>
        <begin position="566"/>
        <end position="685"/>
    </location>
</feature>
<name>A0AAV8YVN7_9CUCU</name>
<feature type="coiled-coil region" evidence="1">
    <location>
        <begin position="139"/>
        <end position="187"/>
    </location>
</feature>
<keyword evidence="3" id="KW-1185">Reference proteome</keyword>
<dbReference type="SUPFAM" id="SSF90257">
    <property type="entry name" value="Myosin rod fragments"/>
    <property type="match status" value="1"/>
</dbReference>
<feature type="coiled-coil region" evidence="1">
    <location>
        <begin position="747"/>
        <end position="848"/>
    </location>
</feature>
<dbReference type="EMBL" id="JANEYF010001908">
    <property type="protein sequence ID" value="KAJ8954755.1"/>
    <property type="molecule type" value="Genomic_DNA"/>
</dbReference>
<feature type="coiled-coil region" evidence="1">
    <location>
        <begin position="458"/>
        <end position="488"/>
    </location>
</feature>
<evidence type="ECO:0000313" key="2">
    <source>
        <dbReference type="EMBL" id="KAJ8954755.1"/>
    </source>
</evidence>
<sequence>MLNTSLDKPFKLFKQGRSLNFGKSTLNVTLANGLQSVQELGSRFHESESHLIQILSRYIKDSSFQKELKIGRAQERTLQETLNSLVKQNRQLQIDNEVMYRKHERLVRKLRNFPEMSLKYKCVVLADYDSQLEHIVKHNEKLQYKLETYVQQIEHLENELHILKKQNDVMEQQLRQSSSQMHNLKAAIQRSKTDYELELVTLNYKLETKEQNIKESIEAGDILLEDLDGLKRQFKSIPFVINWSKFKCRGSCITDLLHISRTCINELSKEIMSLHTQLSLKEKDIETLQDTNSKLQENLKKSTTELDNLSKKWDENGFHEADKVISEQRCKILESDLQVVHEQMEKIKLKFDMERSSLLRKIAEYENLNNEILDKDKLIEQTKMFISNITSENLALRNQVDGLNRIMSECGAGDVVKELATCQEQVAYFQAQYYQLLNEKQHLLELVEVLKVENKTMIEHQESSYDNLQKQHQEMEKMGIENNSLRQQCESEHQTVLSLQSERMKYLEEKNMLKTIFQHMKSEIARVQKLETALKKYEEIQKTERSTLKDVVRDCKIVMKQRDTLLKDKEKLLQDISEMKISYQEQVKRCDYALAAKNENDLKIAELTAKREEDKYRITALQEKLNTEISKYEDNFKQLDKLIRQETKDLLNKCLGDKDVLEREKEQSQKNSVELVDDKDKLINEVNYLNGLCEKVLSDFEASIKSSVEKEEIFKKEINESKAIIIENSREIEHLTEGELQKIHGEYKELKQKNIDIAKSYENQKQELKEVRNKKQDLEDEVRNLQTEYDALKIHLQSVEKELQYIQNQLKVVLDQREKDYIFQKKQMEELLRKNEKLQERSNNELGEMTMKLSDISHKLDNERSAYATLSQIHKEVSAKFLRSIKDVVDEKNARKEIEVRLKETMKSYEHFKTEKADLQQQINILLDGLNDGKNRINTLTQEKNNSQKSLEDLQRRYSDLLTKCLSLENELRAADLKVSSDSDYVSLKDQVDRFKRDSQENHDIICTLNENIVKLQQQITGLEFQKSEMTLRLHEMQRKFETEQSLCEQLKNTHKLVLAAVLKMKDDGKVESSDCNHLLCMVQSHEGVLLKEEQESE</sequence>
<keyword evidence="1" id="KW-0175">Coiled coil</keyword>
<evidence type="ECO:0000256" key="1">
    <source>
        <dbReference type="SAM" id="Coils"/>
    </source>
</evidence>
<accession>A0AAV8YVN7</accession>
<gene>
    <name evidence="2" type="ORF">NQ314_007025</name>
</gene>
<evidence type="ECO:0000313" key="3">
    <source>
        <dbReference type="Proteomes" id="UP001162156"/>
    </source>
</evidence>
<feature type="coiled-coil region" evidence="1">
    <location>
        <begin position="902"/>
        <end position="971"/>
    </location>
</feature>
<dbReference type="Proteomes" id="UP001162156">
    <property type="component" value="Unassembled WGS sequence"/>
</dbReference>
<proteinExistence type="predicted"/>
<organism evidence="2 3">
    <name type="scientific">Rhamnusium bicolor</name>
    <dbReference type="NCBI Taxonomy" id="1586634"/>
    <lineage>
        <taxon>Eukaryota</taxon>
        <taxon>Metazoa</taxon>
        <taxon>Ecdysozoa</taxon>
        <taxon>Arthropoda</taxon>
        <taxon>Hexapoda</taxon>
        <taxon>Insecta</taxon>
        <taxon>Pterygota</taxon>
        <taxon>Neoptera</taxon>
        <taxon>Endopterygota</taxon>
        <taxon>Coleoptera</taxon>
        <taxon>Polyphaga</taxon>
        <taxon>Cucujiformia</taxon>
        <taxon>Chrysomeloidea</taxon>
        <taxon>Cerambycidae</taxon>
        <taxon>Lepturinae</taxon>
        <taxon>Rhagiini</taxon>
        <taxon>Rhamnusium</taxon>
    </lineage>
</organism>
<dbReference type="AlphaFoldDB" id="A0AAV8YVN7"/>